<gene>
    <name evidence="9" type="primary">oppC_1</name>
    <name evidence="9" type="ORF">Pcatena_02500</name>
</gene>
<evidence type="ECO:0000256" key="1">
    <source>
        <dbReference type="ARBA" id="ARBA00004651"/>
    </source>
</evidence>
<evidence type="ECO:0000256" key="2">
    <source>
        <dbReference type="ARBA" id="ARBA00022448"/>
    </source>
</evidence>
<evidence type="ECO:0000256" key="6">
    <source>
        <dbReference type="ARBA" id="ARBA00023136"/>
    </source>
</evidence>
<proteinExistence type="inferred from homology"/>
<comment type="similarity">
    <text evidence="7">Belongs to the binding-protein-dependent transport system permease family.</text>
</comment>
<feature type="domain" description="ABC transmembrane type-1" evidence="8">
    <location>
        <begin position="76"/>
        <end position="266"/>
    </location>
</feature>
<evidence type="ECO:0000256" key="3">
    <source>
        <dbReference type="ARBA" id="ARBA00022475"/>
    </source>
</evidence>
<dbReference type="PROSITE" id="PS50928">
    <property type="entry name" value="ABC_TM1"/>
    <property type="match status" value="1"/>
</dbReference>
<keyword evidence="5 7" id="KW-1133">Transmembrane helix</keyword>
<dbReference type="InterPro" id="IPR050366">
    <property type="entry name" value="BP-dependent_transpt_permease"/>
</dbReference>
<dbReference type="Gene3D" id="1.10.3720.10">
    <property type="entry name" value="MetI-like"/>
    <property type="match status" value="1"/>
</dbReference>
<comment type="subcellular location">
    <subcellularLocation>
        <location evidence="1 7">Cell membrane</location>
        <topology evidence="1 7">Multi-pass membrane protein</topology>
    </subcellularLocation>
</comment>
<dbReference type="PANTHER" id="PTHR43386">
    <property type="entry name" value="OLIGOPEPTIDE TRANSPORT SYSTEM PERMEASE PROTEIN APPC"/>
    <property type="match status" value="1"/>
</dbReference>
<dbReference type="Proteomes" id="UP000273154">
    <property type="component" value="Chromosome"/>
</dbReference>
<evidence type="ECO:0000256" key="5">
    <source>
        <dbReference type="ARBA" id="ARBA00022989"/>
    </source>
</evidence>
<dbReference type="InterPro" id="IPR035906">
    <property type="entry name" value="MetI-like_sf"/>
</dbReference>
<keyword evidence="2 7" id="KW-0813">Transport</keyword>
<dbReference type="GO" id="GO:0055085">
    <property type="term" value="P:transmembrane transport"/>
    <property type="evidence" value="ECO:0007669"/>
    <property type="project" value="InterPro"/>
</dbReference>
<protein>
    <submittedName>
        <fullName evidence="9">Oligopeptide ABC transporter permease protein</fullName>
    </submittedName>
</protein>
<feature type="transmembrane region" description="Helical" evidence="7">
    <location>
        <begin position="244"/>
        <end position="273"/>
    </location>
</feature>
<evidence type="ECO:0000256" key="4">
    <source>
        <dbReference type="ARBA" id="ARBA00022692"/>
    </source>
</evidence>
<name>A0A3G9JWA8_9ACTN</name>
<dbReference type="PANTHER" id="PTHR43386:SF23">
    <property type="entry name" value="ABC TRANSPORTER"/>
    <property type="match status" value="1"/>
</dbReference>
<accession>A0A3G9JWA8</accession>
<dbReference type="CDD" id="cd06261">
    <property type="entry name" value="TM_PBP2"/>
    <property type="match status" value="1"/>
</dbReference>
<evidence type="ECO:0000259" key="8">
    <source>
        <dbReference type="PROSITE" id="PS50928"/>
    </source>
</evidence>
<dbReference type="GO" id="GO:0005886">
    <property type="term" value="C:plasma membrane"/>
    <property type="evidence" value="ECO:0007669"/>
    <property type="project" value="UniProtKB-SubCell"/>
</dbReference>
<dbReference type="Pfam" id="PF00528">
    <property type="entry name" value="BPD_transp_1"/>
    <property type="match status" value="1"/>
</dbReference>
<reference evidence="10" key="1">
    <citation type="submission" date="2018-11" db="EMBL/GenBank/DDBJ databases">
        <title>Comparative genomics of Parolsenella catena and Libanicoccus massiliensis: Reclassification of Libanicoccus massiliensis as Parolsenella massiliensis comb. nov.</title>
        <authorList>
            <person name="Sakamoto M."/>
            <person name="Ikeyama N."/>
            <person name="Murakami T."/>
            <person name="Mori H."/>
            <person name="Yuki M."/>
            <person name="Ohkuma M."/>
        </authorList>
    </citation>
    <scope>NUCLEOTIDE SEQUENCE [LARGE SCALE GENOMIC DNA]</scope>
    <source>
        <strain evidence="10">JCM 31932</strain>
    </source>
</reference>
<organism evidence="9 10">
    <name type="scientific">Parolsenella catena</name>
    <dbReference type="NCBI Taxonomy" id="2003188"/>
    <lineage>
        <taxon>Bacteria</taxon>
        <taxon>Bacillati</taxon>
        <taxon>Actinomycetota</taxon>
        <taxon>Coriobacteriia</taxon>
        <taxon>Coriobacteriales</taxon>
        <taxon>Atopobiaceae</taxon>
        <taxon>Parolsenella</taxon>
    </lineage>
</organism>
<evidence type="ECO:0000313" key="10">
    <source>
        <dbReference type="Proteomes" id="UP000273154"/>
    </source>
</evidence>
<keyword evidence="6 7" id="KW-0472">Membrane</keyword>
<keyword evidence="4 7" id="KW-0812">Transmembrane</keyword>
<evidence type="ECO:0000256" key="7">
    <source>
        <dbReference type="RuleBase" id="RU363032"/>
    </source>
</evidence>
<dbReference type="SUPFAM" id="SSF161098">
    <property type="entry name" value="MetI-like"/>
    <property type="match status" value="1"/>
</dbReference>
<keyword evidence="10" id="KW-1185">Reference proteome</keyword>
<feature type="transmembrane region" description="Helical" evidence="7">
    <location>
        <begin position="80"/>
        <end position="103"/>
    </location>
</feature>
<feature type="transmembrane region" description="Helical" evidence="7">
    <location>
        <begin position="115"/>
        <end position="135"/>
    </location>
</feature>
<keyword evidence="3" id="KW-1003">Cell membrane</keyword>
<dbReference type="AlphaFoldDB" id="A0A3G9JWA8"/>
<evidence type="ECO:0000313" key="9">
    <source>
        <dbReference type="EMBL" id="BBH49663.1"/>
    </source>
</evidence>
<dbReference type="EMBL" id="AP019367">
    <property type="protein sequence ID" value="BBH49663.1"/>
    <property type="molecule type" value="Genomic_DNA"/>
</dbReference>
<sequence>MFHAPERGRLGNRRLMLAGLVGACALLALVVVAGRYLAGAAVASDFAAKNLAPCAAHPFGTDWMGRDMLARTLAGLSTSVFVGLLAAACSGVIAFALACVAALGGSVADAAVSWLVDLVMGIPHIVLLILVSYALGRGAVGVTVGVALTHWPSLARVLRAEIVQLREQPWLSSARAAGATPWQVVRGHVLPAVLPQLLVGVVLMFPHAILHEASITFLGFGLSPDEPAVGVILSESMQYLSAGYWWLAALPGAALLVVVLAFACLGSLARALASARSSQR</sequence>
<dbReference type="KEGG" id="pcat:Pcatena_02500"/>
<dbReference type="InterPro" id="IPR000515">
    <property type="entry name" value="MetI-like"/>
</dbReference>